<protein>
    <submittedName>
        <fullName evidence="1">Uncharacterized protein</fullName>
    </submittedName>
</protein>
<evidence type="ECO:0000313" key="2">
    <source>
        <dbReference type="Proteomes" id="UP001152531"/>
    </source>
</evidence>
<reference evidence="1" key="1">
    <citation type="submission" date="2022-06" db="EMBL/GenBank/DDBJ databases">
        <authorList>
            <person name="Legras J.-L."/>
            <person name="Devillers H."/>
            <person name="Grondin C."/>
        </authorList>
    </citation>
    <scope>NUCLEOTIDE SEQUENCE</scope>
    <source>
        <strain evidence="1">CLIB 1444</strain>
    </source>
</reference>
<proteinExistence type="predicted"/>
<sequence>MKLSYFIYALKVNIFQVIVEKSRSESLNLQYIHSSLFDATACQPTDENVADFSFVNNVTDCADDFVDVLI</sequence>
<evidence type="ECO:0000313" key="1">
    <source>
        <dbReference type="EMBL" id="CAH6722003.1"/>
    </source>
</evidence>
<comment type="caution">
    <text evidence="1">The sequence shown here is derived from an EMBL/GenBank/DDBJ whole genome shotgun (WGS) entry which is preliminary data.</text>
</comment>
<keyword evidence="2" id="KW-1185">Reference proteome</keyword>
<name>A0ACA9YC33_9ASCO</name>
<dbReference type="EMBL" id="CALSDN010000007">
    <property type="protein sequence ID" value="CAH6722003.1"/>
    <property type="molecule type" value="Genomic_DNA"/>
</dbReference>
<dbReference type="Proteomes" id="UP001152531">
    <property type="component" value="Unassembled WGS sequence"/>
</dbReference>
<gene>
    <name evidence="1" type="ORF">CLIB1444_07S07316</name>
</gene>
<organism evidence="1 2">
    <name type="scientific">[Candida] jaroonii</name>
    <dbReference type="NCBI Taxonomy" id="467808"/>
    <lineage>
        <taxon>Eukaryota</taxon>
        <taxon>Fungi</taxon>
        <taxon>Dikarya</taxon>
        <taxon>Ascomycota</taxon>
        <taxon>Saccharomycotina</taxon>
        <taxon>Pichiomycetes</taxon>
        <taxon>Debaryomycetaceae</taxon>
        <taxon>Yamadazyma</taxon>
    </lineage>
</organism>
<accession>A0ACA9YC33</accession>